<dbReference type="EMBL" id="JBFAKC010000025">
    <property type="protein sequence ID" value="MEV0712721.1"/>
    <property type="molecule type" value="Genomic_DNA"/>
</dbReference>
<proteinExistence type="predicted"/>
<accession>A0ABV3G4X2</accession>
<gene>
    <name evidence="1" type="ORF">AB0I48_34730</name>
</gene>
<protein>
    <submittedName>
        <fullName evidence="1">Uncharacterized protein</fullName>
    </submittedName>
</protein>
<sequence>MFESCHTVSEVAYIYRRIGIPVSVTFDRVAVIADQALGAVAMPSALGGLVHQTLLEDSRYGSVPILTHARSHREEWVFLVSPAWGGKIARRTLDSLRDRGIRLLDSGQRVWLPMSDHPTGWRWISEPVEAQKLPSRSSVIAAARDLVGRVELSTAWT</sequence>
<evidence type="ECO:0000313" key="2">
    <source>
        <dbReference type="Proteomes" id="UP001551695"/>
    </source>
</evidence>
<dbReference type="RefSeq" id="WP_357789927.1">
    <property type="nucleotide sequence ID" value="NZ_JBFAKC010000025.1"/>
</dbReference>
<evidence type="ECO:0000313" key="1">
    <source>
        <dbReference type="EMBL" id="MEV0712721.1"/>
    </source>
</evidence>
<reference evidence="1 2" key="1">
    <citation type="submission" date="2024-06" db="EMBL/GenBank/DDBJ databases">
        <title>The Natural Products Discovery Center: Release of the First 8490 Sequenced Strains for Exploring Actinobacteria Biosynthetic Diversity.</title>
        <authorList>
            <person name="Kalkreuter E."/>
            <person name="Kautsar S.A."/>
            <person name="Yang D."/>
            <person name="Bader C.D."/>
            <person name="Teijaro C.N."/>
            <person name="Fluegel L."/>
            <person name="Davis C.M."/>
            <person name="Simpson J.R."/>
            <person name="Lauterbach L."/>
            <person name="Steele A.D."/>
            <person name="Gui C."/>
            <person name="Meng S."/>
            <person name="Li G."/>
            <person name="Viehrig K."/>
            <person name="Ye F."/>
            <person name="Su P."/>
            <person name="Kiefer A.F."/>
            <person name="Nichols A."/>
            <person name="Cepeda A.J."/>
            <person name="Yan W."/>
            <person name="Fan B."/>
            <person name="Jiang Y."/>
            <person name="Adhikari A."/>
            <person name="Zheng C.-J."/>
            <person name="Schuster L."/>
            <person name="Cowan T.M."/>
            <person name="Smanski M.J."/>
            <person name="Chevrette M.G."/>
            <person name="De Carvalho L.P.S."/>
            <person name="Shen B."/>
        </authorList>
    </citation>
    <scope>NUCLEOTIDE SEQUENCE [LARGE SCALE GENOMIC DNA]</scope>
    <source>
        <strain evidence="1 2">NPDC050403</strain>
    </source>
</reference>
<organism evidence="1 2">
    <name type="scientific">Nocardia aurea</name>
    <dbReference type="NCBI Taxonomy" id="2144174"/>
    <lineage>
        <taxon>Bacteria</taxon>
        <taxon>Bacillati</taxon>
        <taxon>Actinomycetota</taxon>
        <taxon>Actinomycetes</taxon>
        <taxon>Mycobacteriales</taxon>
        <taxon>Nocardiaceae</taxon>
        <taxon>Nocardia</taxon>
    </lineage>
</organism>
<name>A0ABV3G4X2_9NOCA</name>
<comment type="caution">
    <text evidence="1">The sequence shown here is derived from an EMBL/GenBank/DDBJ whole genome shotgun (WGS) entry which is preliminary data.</text>
</comment>
<dbReference type="Proteomes" id="UP001551695">
    <property type="component" value="Unassembled WGS sequence"/>
</dbReference>
<keyword evidence="2" id="KW-1185">Reference proteome</keyword>